<dbReference type="Gene3D" id="1.10.10.10">
    <property type="entry name" value="Winged helix-like DNA-binding domain superfamily/Winged helix DNA-binding domain"/>
    <property type="match status" value="1"/>
</dbReference>
<dbReference type="InterPro" id="IPR051011">
    <property type="entry name" value="Metal_resp_trans_reg"/>
</dbReference>
<dbReference type="Pfam" id="PF01022">
    <property type="entry name" value="HTH_5"/>
    <property type="match status" value="1"/>
</dbReference>
<evidence type="ECO:0000256" key="1">
    <source>
        <dbReference type="ARBA" id="ARBA00023015"/>
    </source>
</evidence>
<dbReference type="EMBL" id="BANB01000140">
    <property type="protein sequence ID" value="GAN76666.1"/>
    <property type="molecule type" value="Genomic_DNA"/>
</dbReference>
<evidence type="ECO:0000256" key="3">
    <source>
        <dbReference type="ARBA" id="ARBA00023163"/>
    </source>
</evidence>
<keyword evidence="6" id="KW-1185">Reference proteome</keyword>
<evidence type="ECO:0000313" key="6">
    <source>
        <dbReference type="Proteomes" id="UP000032680"/>
    </source>
</evidence>
<dbReference type="PANTHER" id="PTHR43132:SF2">
    <property type="entry name" value="ARSENICAL RESISTANCE OPERON REPRESSOR ARSR-RELATED"/>
    <property type="match status" value="1"/>
</dbReference>
<evidence type="ECO:0000313" key="5">
    <source>
        <dbReference type="EMBL" id="GAN76666.1"/>
    </source>
</evidence>
<dbReference type="PROSITE" id="PS50987">
    <property type="entry name" value="HTH_ARSR_2"/>
    <property type="match status" value="1"/>
</dbReference>
<evidence type="ECO:0000259" key="4">
    <source>
        <dbReference type="PROSITE" id="PS50987"/>
    </source>
</evidence>
<accession>A0A0D6P5R6</accession>
<dbReference type="InterPro" id="IPR011991">
    <property type="entry name" value="ArsR-like_HTH"/>
</dbReference>
<dbReference type="InterPro" id="IPR001845">
    <property type="entry name" value="HTH_ArsR_DNA-bd_dom"/>
</dbReference>
<dbReference type="InterPro" id="IPR036390">
    <property type="entry name" value="WH_DNA-bd_sf"/>
</dbReference>
<gene>
    <name evidence="5" type="ORF">Asru_0140_04</name>
</gene>
<name>A0A0D6P5R6_9PROT</name>
<dbReference type="NCBIfam" id="NF033788">
    <property type="entry name" value="HTH_metalloreg"/>
    <property type="match status" value="1"/>
</dbReference>
<feature type="domain" description="HTH arsR-type" evidence="4">
    <location>
        <begin position="1"/>
        <end position="89"/>
    </location>
</feature>
<sequence length="105" mass="11299">MSAAARVRVFAHPHRLMILSRLLRGECTVGEIDAATGIGQPALSQQLAQLRRAETVRTRREARQIHYSLADAHVATCVRTIEVMFGGGRASAAAALVREGGLEPP</sequence>
<protein>
    <submittedName>
        <fullName evidence="5">Transcriptional regulator ArsR</fullName>
    </submittedName>
</protein>
<dbReference type="SUPFAM" id="SSF46785">
    <property type="entry name" value="Winged helix' DNA-binding domain"/>
    <property type="match status" value="1"/>
</dbReference>
<dbReference type="InterPro" id="IPR036388">
    <property type="entry name" value="WH-like_DNA-bd_sf"/>
</dbReference>
<evidence type="ECO:0000256" key="2">
    <source>
        <dbReference type="ARBA" id="ARBA00023125"/>
    </source>
</evidence>
<comment type="caution">
    <text evidence="5">The sequence shown here is derived from an EMBL/GenBank/DDBJ whole genome shotgun (WGS) entry which is preliminary data.</text>
</comment>
<keyword evidence="1" id="KW-0805">Transcription regulation</keyword>
<dbReference type="SMART" id="SM00418">
    <property type="entry name" value="HTH_ARSR"/>
    <property type="match status" value="1"/>
</dbReference>
<keyword evidence="3" id="KW-0804">Transcription</keyword>
<dbReference type="GO" id="GO:0003677">
    <property type="term" value="F:DNA binding"/>
    <property type="evidence" value="ECO:0007669"/>
    <property type="project" value="UniProtKB-KW"/>
</dbReference>
<dbReference type="PANTHER" id="PTHR43132">
    <property type="entry name" value="ARSENICAL RESISTANCE OPERON REPRESSOR ARSR-RELATED"/>
    <property type="match status" value="1"/>
</dbReference>
<dbReference type="CDD" id="cd00090">
    <property type="entry name" value="HTH_ARSR"/>
    <property type="match status" value="1"/>
</dbReference>
<reference evidence="5 6" key="1">
    <citation type="submission" date="2012-11" db="EMBL/GenBank/DDBJ databases">
        <title>Whole genome sequence of Acidisphaera rubrifaciens HS-AP3.</title>
        <authorList>
            <person name="Azuma Y."/>
            <person name="Higashiura N."/>
            <person name="Hirakawa H."/>
            <person name="Matsushita K."/>
        </authorList>
    </citation>
    <scope>NUCLEOTIDE SEQUENCE [LARGE SCALE GENOMIC DNA]</scope>
    <source>
        <strain evidence="5 6">HS-AP3</strain>
    </source>
</reference>
<dbReference type="GO" id="GO:0003700">
    <property type="term" value="F:DNA-binding transcription factor activity"/>
    <property type="evidence" value="ECO:0007669"/>
    <property type="project" value="InterPro"/>
</dbReference>
<dbReference type="PRINTS" id="PR00778">
    <property type="entry name" value="HTHARSR"/>
</dbReference>
<dbReference type="AlphaFoldDB" id="A0A0D6P5R6"/>
<dbReference type="Proteomes" id="UP000032680">
    <property type="component" value="Unassembled WGS sequence"/>
</dbReference>
<keyword evidence="2" id="KW-0238">DNA-binding</keyword>
<organism evidence="5 6">
    <name type="scientific">Acidisphaera rubrifaciens HS-AP3</name>
    <dbReference type="NCBI Taxonomy" id="1231350"/>
    <lineage>
        <taxon>Bacteria</taxon>
        <taxon>Pseudomonadati</taxon>
        <taxon>Pseudomonadota</taxon>
        <taxon>Alphaproteobacteria</taxon>
        <taxon>Acetobacterales</taxon>
        <taxon>Acetobacteraceae</taxon>
        <taxon>Acidisphaera</taxon>
    </lineage>
</organism>
<proteinExistence type="predicted"/>